<dbReference type="InterPro" id="IPR009075">
    <property type="entry name" value="AcylCo_DH/oxidase_C"/>
</dbReference>
<comment type="catalytic activity">
    <reaction evidence="10">
        <text>a medium-chain 2,3-saturated fatty acyl-CoA + oxidized [electron-transfer flavoprotein] + H(+) = a medium-chain (2E)-enoyl-CoA + reduced [electron-transfer flavoprotein]</text>
        <dbReference type="Rhea" id="RHEA:14477"/>
        <dbReference type="Rhea" id="RHEA-COMP:10685"/>
        <dbReference type="Rhea" id="RHEA-COMP:10686"/>
        <dbReference type="ChEBI" id="CHEBI:15378"/>
        <dbReference type="ChEBI" id="CHEBI:57692"/>
        <dbReference type="ChEBI" id="CHEBI:58307"/>
        <dbReference type="ChEBI" id="CHEBI:83723"/>
        <dbReference type="ChEBI" id="CHEBI:83726"/>
        <dbReference type="EC" id="1.3.8.7"/>
    </reaction>
</comment>
<evidence type="ECO:0000256" key="1">
    <source>
        <dbReference type="ARBA" id="ARBA00001974"/>
    </source>
</evidence>
<dbReference type="GO" id="GO:0070991">
    <property type="term" value="F:medium-chain fatty acyl-CoA dehydrogenase activity"/>
    <property type="evidence" value="ECO:0007669"/>
    <property type="project" value="UniProtKB-EC"/>
</dbReference>
<name>A0A108U857_9GAMM</name>
<feature type="domain" description="Acyl-CoA dehydrogenase C-terminal bacterial-type" evidence="15">
    <location>
        <begin position="518"/>
        <end position="801"/>
    </location>
</feature>
<evidence type="ECO:0000256" key="3">
    <source>
        <dbReference type="ARBA" id="ARBA00009347"/>
    </source>
</evidence>
<accession>A0A108U857</accession>
<sequence length="829" mass="90196">MSIAIPFLAFLFIGAIAAYHRLRLPVWAALTATALVACWLLGANPTAVIVAAVIVALIAVPLMIPAIRLPFITKPLLGFYTKILPPLSETERTALEAGTVGFEGQLFSGKPDWQQLLSQPKPELSAEEQAFLDGPTEELCKMTNDWQITHVDADLSPDLWAFIKKSKFFGLNIPKEYGGLGFSALANHKVIQKLATVSSVVSSTVGVPNSLGPAELLMHYGTQEQKDHYLPRLADGREVPCFGLTGPWAGSDATSIPDFGIVTMGEWNGARVVGVKLTFDKRYITLAPVATLIGLAFRMYDPEGLIGDKRDIGITIALLPRDTAGVEVGRRHFPLNCTFQNGPIHGKEVFIPLSQLIGGEAYAGKGWQMLVECLSIGRSITLPSSGSGGAKMGAIVTGAYARIRKQFGLSVGRFEGVEEALARIAGNAFAISALSQATAAAVARGENPAVPSTIAKYHCTEMAREVAKDVMDIHGGKGIILGPKNYAGRNWQALPIMITVEGANIMTRSLMIFGQGAILCHPWVLKEMKAAMLPDKAEALREFDKNLFGHIGFAISNAVRSWWFGLTAARIGAAPGDTYTRRYYRKLNRYSATLALMADTSMLLLGGKLKFKESLSGRLGDVLSQLYIASAMLKRYEDQGRPVGDQPLLAWAFHDAVHKIELALSGALRNFPIRPVGYLLWMLIFPWGRRAQAPSDRLGHRAASLLMSPNDARDRLAEGVFLTPCENNPAGRINSYLQKVILAEPVERKFLKALKNSDIEALDFPGQLDEGVREGWITAEERKQLEELREMTIDAISVDDFDAAELRSAGYKPYAQDVNHGDSDARAAA</sequence>
<dbReference type="PANTHER" id="PTHR48083">
    <property type="entry name" value="MEDIUM-CHAIN SPECIFIC ACYL-COA DEHYDROGENASE, MITOCHONDRIAL-RELATED"/>
    <property type="match status" value="1"/>
</dbReference>
<dbReference type="InterPro" id="IPR013786">
    <property type="entry name" value="AcylCoA_DH/ox_N"/>
</dbReference>
<dbReference type="Gene3D" id="2.40.110.10">
    <property type="entry name" value="Butyryl-CoA Dehydrogenase, subunit A, domain 2"/>
    <property type="match status" value="1"/>
</dbReference>
<dbReference type="InterPro" id="IPR037069">
    <property type="entry name" value="AcylCoA_DH/ox_N_sf"/>
</dbReference>
<evidence type="ECO:0000256" key="8">
    <source>
        <dbReference type="ARBA" id="ARBA00022827"/>
    </source>
</evidence>
<evidence type="ECO:0000259" key="14">
    <source>
        <dbReference type="Pfam" id="PF02771"/>
    </source>
</evidence>
<feature type="domain" description="Acyl-CoA dehydrogenase/oxidase C-terminal" evidence="13">
    <location>
        <begin position="364"/>
        <end position="509"/>
    </location>
</feature>
<dbReference type="EMBL" id="JAJA02000001">
    <property type="protein sequence ID" value="KWS04307.1"/>
    <property type="molecule type" value="Genomic_DNA"/>
</dbReference>
<dbReference type="Pfam" id="PF09317">
    <property type="entry name" value="ACDH_C"/>
    <property type="match status" value="1"/>
</dbReference>
<dbReference type="GO" id="GO:0050660">
    <property type="term" value="F:flavin adenine dinucleotide binding"/>
    <property type="evidence" value="ECO:0007669"/>
    <property type="project" value="InterPro"/>
</dbReference>
<dbReference type="PANTHER" id="PTHR48083:SF18">
    <property type="entry name" value="ACYL-COENZYME A DEHYDROGENASE"/>
    <property type="match status" value="1"/>
</dbReference>
<dbReference type="InterPro" id="IPR036250">
    <property type="entry name" value="AcylCo_DH-like_C"/>
</dbReference>
<keyword evidence="7" id="KW-0285">Flavoprotein</keyword>
<evidence type="ECO:0000259" key="13">
    <source>
        <dbReference type="Pfam" id="PF00441"/>
    </source>
</evidence>
<feature type="transmembrane region" description="Helical" evidence="12">
    <location>
        <begin position="27"/>
        <end position="60"/>
    </location>
</feature>
<evidence type="ECO:0000256" key="6">
    <source>
        <dbReference type="ARBA" id="ARBA00020144"/>
    </source>
</evidence>
<dbReference type="GO" id="GO:0004466">
    <property type="term" value="F:long-chain fatty acyl-CoA dehydrogenase activity"/>
    <property type="evidence" value="ECO:0007669"/>
    <property type="project" value="UniProtKB-EC"/>
</dbReference>
<dbReference type="Proteomes" id="UP000023435">
    <property type="component" value="Unassembled WGS sequence"/>
</dbReference>
<dbReference type="NCBIfam" id="NF009586">
    <property type="entry name" value="PRK13026.1"/>
    <property type="match status" value="1"/>
</dbReference>
<comment type="caution">
    <text evidence="16">The sequence shown here is derived from an EMBL/GenBank/DDBJ whole genome shotgun (WGS) entry which is preliminary data.</text>
</comment>
<comment type="similarity">
    <text evidence="3">Belongs to the acyl-CoA dehydrogenase family.</text>
</comment>
<dbReference type="Gene3D" id="1.20.140.10">
    <property type="entry name" value="Butyryl-CoA Dehydrogenase, subunit A, domain 3"/>
    <property type="match status" value="1"/>
</dbReference>
<proteinExistence type="inferred from homology"/>
<dbReference type="NCBIfam" id="NF007000">
    <property type="entry name" value="PRK09463.1"/>
    <property type="match status" value="1"/>
</dbReference>
<evidence type="ECO:0000259" key="15">
    <source>
        <dbReference type="Pfam" id="PF09317"/>
    </source>
</evidence>
<dbReference type="GO" id="GO:0005737">
    <property type="term" value="C:cytoplasm"/>
    <property type="evidence" value="ECO:0007669"/>
    <property type="project" value="TreeGrafter"/>
</dbReference>
<evidence type="ECO:0000256" key="11">
    <source>
        <dbReference type="ARBA" id="ARBA00049247"/>
    </source>
</evidence>
<keyword evidence="9 16" id="KW-0560">Oxidoreductase</keyword>
<evidence type="ECO:0000313" key="17">
    <source>
        <dbReference type="Proteomes" id="UP000023435"/>
    </source>
</evidence>
<dbReference type="SUPFAM" id="SSF47203">
    <property type="entry name" value="Acyl-CoA dehydrogenase C-terminal domain-like"/>
    <property type="match status" value="1"/>
</dbReference>
<keyword evidence="17" id="KW-1185">Reference proteome</keyword>
<dbReference type="RefSeq" id="WP_036114461.1">
    <property type="nucleotide sequence ID" value="NZ_JAJA02000001.1"/>
</dbReference>
<dbReference type="InterPro" id="IPR009100">
    <property type="entry name" value="AcylCoA_DH/oxidase_NM_dom_sf"/>
</dbReference>
<evidence type="ECO:0000256" key="2">
    <source>
        <dbReference type="ARBA" id="ARBA00005005"/>
    </source>
</evidence>
<dbReference type="OrthoDB" id="9802447at2"/>
<keyword evidence="8" id="KW-0274">FAD</keyword>
<dbReference type="SUPFAM" id="SSF56645">
    <property type="entry name" value="Acyl-CoA dehydrogenase NM domain-like"/>
    <property type="match status" value="1"/>
</dbReference>
<gene>
    <name evidence="16" type="ORF">AZ78_1856</name>
</gene>
<dbReference type="FunFam" id="1.10.540.10:FF:000004">
    <property type="entry name" value="Acyl-CoA dehydrogenase"/>
    <property type="match status" value="1"/>
</dbReference>
<dbReference type="EC" id="1.3.8.7" evidence="4"/>
<evidence type="ECO:0000256" key="7">
    <source>
        <dbReference type="ARBA" id="ARBA00022630"/>
    </source>
</evidence>
<comment type="cofactor">
    <cofactor evidence="1">
        <name>FAD</name>
        <dbReference type="ChEBI" id="CHEBI:57692"/>
    </cofactor>
</comment>
<dbReference type="Pfam" id="PF02771">
    <property type="entry name" value="Acyl-CoA_dh_N"/>
    <property type="match status" value="1"/>
</dbReference>
<keyword evidence="12" id="KW-0812">Transmembrane</keyword>
<feature type="domain" description="Acyl-CoA dehydrogenase/oxidase N-terminal" evidence="14">
    <location>
        <begin position="152"/>
        <end position="236"/>
    </location>
</feature>
<dbReference type="Pfam" id="PF00441">
    <property type="entry name" value="Acyl-CoA_dh_1"/>
    <property type="match status" value="1"/>
</dbReference>
<keyword evidence="12" id="KW-1133">Transmembrane helix</keyword>
<evidence type="ECO:0000256" key="9">
    <source>
        <dbReference type="ARBA" id="ARBA00023002"/>
    </source>
</evidence>
<dbReference type="EC" id="1.3.8.8" evidence="5"/>
<protein>
    <recommendedName>
        <fullName evidence="6">Acyl-coenzyme A dehydrogenase</fullName>
        <ecNumber evidence="4">1.3.8.7</ecNumber>
        <ecNumber evidence="5">1.3.8.8</ecNumber>
    </recommendedName>
</protein>
<evidence type="ECO:0000256" key="10">
    <source>
        <dbReference type="ARBA" id="ARBA00047882"/>
    </source>
</evidence>
<organism evidence="16 17">
    <name type="scientific">Lysobacter capsici AZ78</name>
    <dbReference type="NCBI Taxonomy" id="1444315"/>
    <lineage>
        <taxon>Bacteria</taxon>
        <taxon>Pseudomonadati</taxon>
        <taxon>Pseudomonadota</taxon>
        <taxon>Gammaproteobacteria</taxon>
        <taxon>Lysobacterales</taxon>
        <taxon>Lysobacteraceae</taxon>
        <taxon>Lysobacter</taxon>
    </lineage>
</organism>
<evidence type="ECO:0000313" key="16">
    <source>
        <dbReference type="EMBL" id="KWS04307.1"/>
    </source>
</evidence>
<evidence type="ECO:0000256" key="12">
    <source>
        <dbReference type="SAM" id="Phobius"/>
    </source>
</evidence>
<dbReference type="FunFam" id="1.20.140.10:FF:000009">
    <property type="entry name" value="Acyl-CoA dehydrogenase"/>
    <property type="match status" value="1"/>
</dbReference>
<reference evidence="16 17" key="1">
    <citation type="journal article" date="2014" name="Genome Announc.">
        <title>Draft Genome Sequence of Lysobacter capsici AZ78, a Bacterium Antagonistic to Plant-Pathogenic Oomycetes.</title>
        <authorList>
            <person name="Puopolo G."/>
            <person name="Sonego P."/>
            <person name="Engelen K."/>
            <person name="Pertot I."/>
        </authorList>
    </citation>
    <scope>NUCLEOTIDE SEQUENCE [LARGE SCALE GENOMIC DNA]</scope>
    <source>
        <strain evidence="16 17">AZ78</strain>
    </source>
</reference>
<dbReference type="UniPathway" id="UPA00659"/>
<dbReference type="CDD" id="cd00567">
    <property type="entry name" value="ACAD"/>
    <property type="match status" value="1"/>
</dbReference>
<dbReference type="GO" id="GO:0033539">
    <property type="term" value="P:fatty acid beta-oxidation using acyl-CoA dehydrogenase"/>
    <property type="evidence" value="ECO:0007669"/>
    <property type="project" value="InterPro"/>
</dbReference>
<evidence type="ECO:0000256" key="5">
    <source>
        <dbReference type="ARBA" id="ARBA00012040"/>
    </source>
</evidence>
<comment type="catalytic activity">
    <reaction evidence="11">
        <text>a long-chain 2,3-saturated fatty acyl-CoA + oxidized [electron-transfer flavoprotein] + H(+) = a long-chain (2E)-enoyl-CoA + reduced [electron-transfer flavoprotein]</text>
        <dbReference type="Rhea" id="RHEA:17721"/>
        <dbReference type="Rhea" id="RHEA-COMP:10685"/>
        <dbReference type="Rhea" id="RHEA-COMP:10686"/>
        <dbReference type="ChEBI" id="CHEBI:15378"/>
        <dbReference type="ChEBI" id="CHEBI:57692"/>
        <dbReference type="ChEBI" id="CHEBI:58307"/>
        <dbReference type="ChEBI" id="CHEBI:83721"/>
        <dbReference type="ChEBI" id="CHEBI:83727"/>
        <dbReference type="EC" id="1.3.8.8"/>
    </reaction>
</comment>
<evidence type="ECO:0000256" key="4">
    <source>
        <dbReference type="ARBA" id="ARBA00012033"/>
    </source>
</evidence>
<dbReference type="InterPro" id="IPR050741">
    <property type="entry name" value="Acyl-CoA_dehydrogenase"/>
</dbReference>
<dbReference type="InterPro" id="IPR046373">
    <property type="entry name" value="Acyl-CoA_Oxase/DH_mid-dom_sf"/>
</dbReference>
<dbReference type="InterPro" id="IPR015396">
    <property type="entry name" value="FadE_C"/>
</dbReference>
<comment type="pathway">
    <text evidence="2">Lipid metabolism; fatty acid beta-oxidation.</text>
</comment>
<dbReference type="AlphaFoldDB" id="A0A108U857"/>
<keyword evidence="12" id="KW-0472">Membrane</keyword>
<dbReference type="Gene3D" id="1.10.540.10">
    <property type="entry name" value="Acyl-CoA dehydrogenase/oxidase, N-terminal domain"/>
    <property type="match status" value="1"/>
</dbReference>
<dbReference type="GeneID" id="97902136"/>